<accession>A0A183KFF9</accession>
<dbReference type="Proteomes" id="UP000279833">
    <property type="component" value="Unassembled WGS sequence"/>
</dbReference>
<reference evidence="1 2" key="2">
    <citation type="submission" date="2018-11" db="EMBL/GenBank/DDBJ databases">
        <authorList>
            <consortium name="Pathogen Informatics"/>
        </authorList>
    </citation>
    <scope>NUCLEOTIDE SEQUENCE [LARGE SCALE GENOMIC DNA]</scope>
    <source>
        <strain evidence="1">Dakar</strain>
        <strain evidence="2">Dakar, Senegal</strain>
    </source>
</reference>
<evidence type="ECO:0000313" key="3">
    <source>
        <dbReference type="WBParaSite" id="SCUD_0001375601-mRNA-1"/>
    </source>
</evidence>
<dbReference type="EMBL" id="UZAK01036125">
    <property type="protein sequence ID" value="VDP53947.1"/>
    <property type="molecule type" value="Genomic_DNA"/>
</dbReference>
<name>A0A183KFF9_9TREM</name>
<organism evidence="3">
    <name type="scientific">Schistosoma curassoni</name>
    <dbReference type="NCBI Taxonomy" id="6186"/>
    <lineage>
        <taxon>Eukaryota</taxon>
        <taxon>Metazoa</taxon>
        <taxon>Spiralia</taxon>
        <taxon>Lophotrochozoa</taxon>
        <taxon>Platyhelminthes</taxon>
        <taxon>Trematoda</taxon>
        <taxon>Digenea</taxon>
        <taxon>Strigeidida</taxon>
        <taxon>Schistosomatoidea</taxon>
        <taxon>Schistosomatidae</taxon>
        <taxon>Schistosoma</taxon>
    </lineage>
</organism>
<gene>
    <name evidence="1" type="ORF">SCUD_LOCUS13753</name>
</gene>
<evidence type="ECO:0000313" key="1">
    <source>
        <dbReference type="EMBL" id="VDP53947.1"/>
    </source>
</evidence>
<keyword evidence="2" id="KW-1185">Reference proteome</keyword>
<protein>
    <submittedName>
        <fullName evidence="1 3">Uncharacterized protein</fullName>
    </submittedName>
</protein>
<sequence>MVRCSLSGWYIYPVCLKYMIHIAEVEIGVLDCNR</sequence>
<dbReference type="AlphaFoldDB" id="A0A183KFF9"/>
<reference evidence="3" key="1">
    <citation type="submission" date="2016-06" db="UniProtKB">
        <authorList>
            <consortium name="WormBaseParasite"/>
        </authorList>
    </citation>
    <scope>IDENTIFICATION</scope>
</reference>
<proteinExistence type="predicted"/>
<dbReference type="WBParaSite" id="SCUD_0001375601-mRNA-1">
    <property type="protein sequence ID" value="SCUD_0001375601-mRNA-1"/>
    <property type="gene ID" value="SCUD_0001375601"/>
</dbReference>
<evidence type="ECO:0000313" key="2">
    <source>
        <dbReference type="Proteomes" id="UP000279833"/>
    </source>
</evidence>